<feature type="domain" description="DUF218" evidence="2">
    <location>
        <begin position="61"/>
        <end position="251"/>
    </location>
</feature>
<dbReference type="Pfam" id="PF02698">
    <property type="entry name" value="DUF218"/>
    <property type="match status" value="1"/>
</dbReference>
<evidence type="ECO:0000313" key="3">
    <source>
        <dbReference type="EMBL" id="CAD8240857.1"/>
    </source>
</evidence>
<evidence type="ECO:0000256" key="1">
    <source>
        <dbReference type="SAM" id="MobiDB-lite"/>
    </source>
</evidence>
<dbReference type="InterPro" id="IPR003848">
    <property type="entry name" value="DUF218"/>
</dbReference>
<evidence type="ECO:0000259" key="2">
    <source>
        <dbReference type="Pfam" id="PF02698"/>
    </source>
</evidence>
<gene>
    <name evidence="3" type="ORF">PCOL08062_LOCUS6823</name>
</gene>
<dbReference type="PANTHER" id="PTHR30336">
    <property type="entry name" value="INNER MEMBRANE PROTEIN, PROBABLE PERMEASE"/>
    <property type="match status" value="1"/>
</dbReference>
<accession>A0A7R9TNV3</accession>
<dbReference type="GO" id="GO:0005886">
    <property type="term" value="C:plasma membrane"/>
    <property type="evidence" value="ECO:0007669"/>
    <property type="project" value="TreeGrafter"/>
</dbReference>
<proteinExistence type="predicted"/>
<dbReference type="Gene3D" id="3.40.50.620">
    <property type="entry name" value="HUPs"/>
    <property type="match status" value="1"/>
</dbReference>
<dbReference type="PANTHER" id="PTHR30336:SF20">
    <property type="entry name" value="DUF218 DOMAIN-CONTAINING PROTEIN"/>
    <property type="match status" value="1"/>
</dbReference>
<feature type="region of interest" description="Disordered" evidence="1">
    <location>
        <begin position="1"/>
        <end position="41"/>
    </location>
</feature>
<dbReference type="InterPro" id="IPR014729">
    <property type="entry name" value="Rossmann-like_a/b/a_fold"/>
</dbReference>
<sequence length="280" mass="30250">MRGAAAAASRARAGGARPLHSATRAPARGPARGSRPSHGGQLRGVCAAAEQWVPADAGEADAIIILAGGLTAEGGLPPWVVNRLDRAAELHASQGGRGYVVCSGGGTPHKPPPLSETGYVRWESLICAEYLVEKCGVAPDRILKEWSSHDTVGNAYYVAAQHAVPRRWRNVTVVTSEFHMPRSRVLHEWVYGLEGMCAPDAQVALTYEATPDAGLAEDVLEARREREAASTADAAEKARRYTTLEAYHEWLHTDHDLYATARQDRWNQPPPMSDKALASY</sequence>
<dbReference type="AlphaFoldDB" id="A0A7R9TNV3"/>
<reference evidence="3" key="1">
    <citation type="submission" date="2021-01" db="EMBL/GenBank/DDBJ databases">
        <authorList>
            <person name="Corre E."/>
            <person name="Pelletier E."/>
            <person name="Niang G."/>
            <person name="Scheremetjew M."/>
            <person name="Finn R."/>
            <person name="Kale V."/>
            <person name="Holt S."/>
            <person name="Cochrane G."/>
            <person name="Meng A."/>
            <person name="Brown T."/>
            <person name="Cohen L."/>
        </authorList>
    </citation>
    <scope>NUCLEOTIDE SEQUENCE</scope>
    <source>
        <strain evidence="3">CCMP1413</strain>
    </source>
</reference>
<organism evidence="3">
    <name type="scientific">Prasinoderma coloniale</name>
    <dbReference type="NCBI Taxonomy" id="156133"/>
    <lineage>
        <taxon>Eukaryota</taxon>
        <taxon>Viridiplantae</taxon>
        <taxon>Prasinodermophyta</taxon>
        <taxon>Prasinodermophyceae</taxon>
        <taxon>Prasinodermales</taxon>
        <taxon>Prasinodermaceae</taxon>
        <taxon>Prasinoderma</taxon>
    </lineage>
</organism>
<name>A0A7R9TNV3_9VIRI</name>
<dbReference type="InterPro" id="IPR051599">
    <property type="entry name" value="Cell_Envelope_Assoc"/>
</dbReference>
<dbReference type="EMBL" id="HBDZ01008938">
    <property type="protein sequence ID" value="CAD8240857.1"/>
    <property type="molecule type" value="Transcribed_RNA"/>
</dbReference>
<feature type="compositionally biased region" description="Low complexity" evidence="1">
    <location>
        <begin position="1"/>
        <end position="37"/>
    </location>
</feature>
<dbReference type="CDD" id="cd06259">
    <property type="entry name" value="YdcF-like"/>
    <property type="match status" value="1"/>
</dbReference>
<protein>
    <recommendedName>
        <fullName evidence="2">DUF218 domain-containing protein</fullName>
    </recommendedName>
</protein>